<keyword evidence="3" id="KW-1133">Transmembrane helix</keyword>
<dbReference type="Pfam" id="PF00571">
    <property type="entry name" value="CBS"/>
    <property type="match status" value="2"/>
</dbReference>
<comment type="caution">
    <text evidence="5">The sequence shown here is derived from an EMBL/GenBank/DDBJ whole genome shotgun (WGS) entry which is preliminary data.</text>
</comment>
<keyword evidence="1 2" id="KW-0129">CBS domain</keyword>
<name>A0A3E1RE78_9BURK</name>
<dbReference type="Gene3D" id="3.10.580.10">
    <property type="entry name" value="CBS-domain"/>
    <property type="match status" value="1"/>
</dbReference>
<dbReference type="InterPro" id="IPR000644">
    <property type="entry name" value="CBS_dom"/>
</dbReference>
<reference evidence="5 6" key="1">
    <citation type="submission" date="2018-05" db="EMBL/GenBank/DDBJ databases">
        <title>Rhodoferax soyangensis sp.nov., isolated from an oligotrophic freshwater lake.</title>
        <authorList>
            <person name="Park M."/>
        </authorList>
    </citation>
    <scope>NUCLEOTIDE SEQUENCE [LARGE SCALE GENOMIC DNA]</scope>
    <source>
        <strain evidence="5 6">IMCC26218</strain>
    </source>
</reference>
<evidence type="ECO:0000256" key="3">
    <source>
        <dbReference type="SAM" id="Phobius"/>
    </source>
</evidence>
<dbReference type="PANTHER" id="PTHR43080">
    <property type="entry name" value="CBS DOMAIN-CONTAINING PROTEIN CBSX3, MITOCHONDRIAL"/>
    <property type="match status" value="1"/>
</dbReference>
<gene>
    <name evidence="5" type="ORF">DIC66_09410</name>
</gene>
<evidence type="ECO:0000313" key="5">
    <source>
        <dbReference type="EMBL" id="RFO97332.1"/>
    </source>
</evidence>
<protein>
    <recommendedName>
        <fullName evidence="4">CBS domain-containing protein</fullName>
    </recommendedName>
</protein>
<keyword evidence="6" id="KW-1185">Reference proteome</keyword>
<dbReference type="AlphaFoldDB" id="A0A3E1RE78"/>
<evidence type="ECO:0000313" key="6">
    <source>
        <dbReference type="Proteomes" id="UP000260665"/>
    </source>
</evidence>
<dbReference type="SUPFAM" id="SSF54631">
    <property type="entry name" value="CBS-domain pair"/>
    <property type="match status" value="1"/>
</dbReference>
<feature type="domain" description="CBS" evidence="4">
    <location>
        <begin position="268"/>
        <end position="324"/>
    </location>
</feature>
<dbReference type="PROSITE" id="PS51371">
    <property type="entry name" value="CBS"/>
    <property type="match status" value="2"/>
</dbReference>
<sequence length="415" mass="44402">MRQSSPKVLAPCGVGLSPMYHAVIYKSQTSTRPAMPFLSTTYRWLLSEGWRAAFGALAGMALCTVFLHAITPGSHWMLAPLGATLMILYVQPHSPVAQPWPVIGSYLLSCLAGLACAQWVAVPQLCATLAVACSIWLMVRLDCIHPPGAALALGLALDGPHSGEAALQLAVQVGLNVGMAMLSTMLVSNLLLRRPYPFTAQAQALGRHQTADAAPMRRIGLVHADLASAVKALDTFVDVQEDELVDIYNLAVDHAFGRHVGLTCADIMSRDVITAHFDTDLEEAWSQLRLHKIKSLPVVDGFDRLIGIATVADFLRQMDDTSAAGMAIRLQGLLRRTPGVSSAKAEVVGQIMTAKVFSAHPETPIAPLVVQMTDNGLPHIPIIDAQRKVVGMVTQSDMLAALYKRIAVSEAVAAA</sequence>
<proteinExistence type="predicted"/>
<evidence type="ECO:0000259" key="4">
    <source>
        <dbReference type="PROSITE" id="PS51371"/>
    </source>
</evidence>
<dbReference type="Proteomes" id="UP000260665">
    <property type="component" value="Unassembled WGS sequence"/>
</dbReference>
<keyword evidence="3" id="KW-0472">Membrane</keyword>
<accession>A0A3E1RE78</accession>
<dbReference type="InterPro" id="IPR046342">
    <property type="entry name" value="CBS_dom_sf"/>
</dbReference>
<evidence type="ECO:0000256" key="1">
    <source>
        <dbReference type="ARBA" id="ARBA00023122"/>
    </source>
</evidence>
<dbReference type="SMART" id="SM00116">
    <property type="entry name" value="CBS"/>
    <property type="match status" value="2"/>
</dbReference>
<dbReference type="PANTHER" id="PTHR43080:SF29">
    <property type="entry name" value="OS02G0818000 PROTEIN"/>
    <property type="match status" value="1"/>
</dbReference>
<dbReference type="CDD" id="cd04600">
    <property type="entry name" value="CBS_pair_HPP_assoc"/>
    <property type="match status" value="1"/>
</dbReference>
<evidence type="ECO:0000256" key="2">
    <source>
        <dbReference type="PROSITE-ProRule" id="PRU00703"/>
    </source>
</evidence>
<feature type="domain" description="CBS" evidence="4">
    <location>
        <begin position="352"/>
        <end position="408"/>
    </location>
</feature>
<dbReference type="EMBL" id="QFZK01000004">
    <property type="protein sequence ID" value="RFO97332.1"/>
    <property type="molecule type" value="Genomic_DNA"/>
</dbReference>
<organism evidence="5 6">
    <name type="scientific">Rhodoferax lacus</name>
    <dbReference type="NCBI Taxonomy" id="2184758"/>
    <lineage>
        <taxon>Bacteria</taxon>
        <taxon>Pseudomonadati</taxon>
        <taxon>Pseudomonadota</taxon>
        <taxon>Betaproteobacteria</taxon>
        <taxon>Burkholderiales</taxon>
        <taxon>Comamonadaceae</taxon>
        <taxon>Rhodoferax</taxon>
    </lineage>
</organism>
<dbReference type="Pfam" id="PF04982">
    <property type="entry name" value="TM_HPP"/>
    <property type="match status" value="1"/>
</dbReference>
<feature type="transmembrane region" description="Helical" evidence="3">
    <location>
        <begin position="49"/>
        <end position="67"/>
    </location>
</feature>
<dbReference type="InterPro" id="IPR058581">
    <property type="entry name" value="TM_HPP"/>
</dbReference>
<keyword evidence="3" id="KW-0812">Transmembrane</keyword>
<dbReference type="InterPro" id="IPR051257">
    <property type="entry name" value="Diverse_CBS-Domain"/>
</dbReference>